<gene>
    <name evidence="2" type="primary">Dere\GG21166</name>
    <name evidence="2" type="synonym">dere_GLEANR_5900</name>
    <name evidence="2" type="synonym">GG21166</name>
    <name evidence="2" type="ORF">Dere_GG21166</name>
</gene>
<dbReference type="HOGENOM" id="CLU_008601_0_0_1"/>
<dbReference type="eggNOG" id="ENOG502QWQK">
    <property type="taxonomic scope" value="Eukaryota"/>
</dbReference>
<feature type="domain" description="Gamma-secretase-activating protein C-terminal" evidence="1">
    <location>
        <begin position="694"/>
        <end position="806"/>
    </location>
</feature>
<dbReference type="InterPro" id="IPR026172">
    <property type="entry name" value="GSAP_fam"/>
</dbReference>
<accession>B3NM80</accession>
<dbReference type="PhylomeDB" id="B3NM80"/>
<name>B3NM80_DROER</name>
<dbReference type="AlphaFoldDB" id="B3NM80"/>
<sequence length="915" mass="102742">MLRQENLAANFCGLLASQGYKEKANEWRILGQEQDGSLLTSWIFEYSDEDQRKETCIGHFHATKKQLRILWTLDNCREIVQATINSSVTLLSFVEKTEGKLYQAFIVEVRSSEGGTATPLNSEPTTRQMMTQFLWRVESATRTCWQDKLLVLTHEESIKQFSCVVKQSSTTCSTGGGEGSAWRLDTSILTYETLARNFSWAQWDPECQALYYIHLKPKAKSLSLLDEREEAGEQATPTLSPTLSAFQFNEKQPTETVLNIPLNLPKLPNGSKEESPSYDDDAVPLRVHDSSLNLIILADTSGMFFVCHYYLYQPMQSEQKDVHFAYSVTLLHHGCVVHCVMPGVPWQKARLLRPTFALHGQHHLLVSSAFFVHLLDVGLQHEPNCHIVCAAHNRSPDITQLVPLRKWGALAYDAATLDLVSLTVPKSHLIEAFRNDSSLDNRISIIHYFLLHSNDMDVLAELLNNILERPLSLDTVALLKEALVAGSYAAAVRGLPEDAKPLMRLLPLTTASASRPIHAKVADISVGLSHETLHNTSMMLLSPQQRLSPYRTDIWTRLWDLLNESAKQEQPRFSAEQVTEKLIFSLACYQPEALSRCTTPLSPDAGTGGFGDYSSGSAFPFSNEVLPFIELEGCTASKQEHVISVYLRELSVHLVKHTSKPNTGFRWLKETFFERSQAPAHVHAVASQFVSSQLELSRALCSLVCRAAGLDARMETSRGFQLIDQMAANQQHSLFLILERYCLAVESIAFPLPEGFSSFFTYLGYRALGYDMFLQYVENHVFELQVDVMKAIVFDIEDSPLGIERKLSLLSALPKQRAQRLLKCWQHPDSLMIRGREHAANILSGQQQEVLHQQRPTACANQSRNNARSDLTAEALSPLDSFLDLLTAKASLNELDYNLLIETTLSSIDQLKLEA</sequence>
<dbReference type="InterPro" id="IPR028010">
    <property type="entry name" value="GSAP_C_dom"/>
</dbReference>
<reference evidence="2 3" key="2">
    <citation type="journal article" date="2008" name="Bioinformatics">
        <title>Assembly reconciliation.</title>
        <authorList>
            <person name="Zimin A.V."/>
            <person name="Smith D.R."/>
            <person name="Sutton G."/>
            <person name="Yorke J.A."/>
        </authorList>
    </citation>
    <scope>NUCLEOTIDE SEQUENCE [LARGE SCALE GENOMIC DNA]</scope>
    <source>
        <strain evidence="2 3">TSC#14021-0224.01</strain>
    </source>
</reference>
<protein>
    <submittedName>
        <fullName evidence="2">Uncharacterized protein, isoform A</fullName>
    </submittedName>
</protein>
<organism evidence="2 3">
    <name type="scientific">Drosophila erecta</name>
    <name type="common">Fruit fly</name>
    <dbReference type="NCBI Taxonomy" id="7220"/>
    <lineage>
        <taxon>Eukaryota</taxon>
        <taxon>Metazoa</taxon>
        <taxon>Ecdysozoa</taxon>
        <taxon>Arthropoda</taxon>
        <taxon>Hexapoda</taxon>
        <taxon>Insecta</taxon>
        <taxon>Pterygota</taxon>
        <taxon>Neoptera</taxon>
        <taxon>Endopterygota</taxon>
        <taxon>Diptera</taxon>
        <taxon>Brachycera</taxon>
        <taxon>Muscomorpha</taxon>
        <taxon>Ephydroidea</taxon>
        <taxon>Drosophilidae</taxon>
        <taxon>Drosophila</taxon>
        <taxon>Sophophora</taxon>
    </lineage>
</organism>
<dbReference type="Proteomes" id="UP000008711">
    <property type="component" value="Unassembled WGS sequence"/>
</dbReference>
<dbReference type="GO" id="GO:1902004">
    <property type="term" value="P:positive regulation of amyloid-beta formation"/>
    <property type="evidence" value="ECO:0007669"/>
    <property type="project" value="TreeGrafter"/>
</dbReference>
<dbReference type="PANTHER" id="PTHR13630:SF1">
    <property type="entry name" value="GAMMA-SECRETASE-ACTIVATING PROTEIN"/>
    <property type="match status" value="1"/>
</dbReference>
<evidence type="ECO:0000313" key="2">
    <source>
        <dbReference type="EMBL" id="EDV54680.1"/>
    </source>
</evidence>
<dbReference type="OrthoDB" id="9997853at2759"/>
<evidence type="ECO:0000313" key="3">
    <source>
        <dbReference type="Proteomes" id="UP000008711"/>
    </source>
</evidence>
<dbReference type="Pfam" id="PF14959">
    <property type="entry name" value="GSAP-16"/>
    <property type="match status" value="1"/>
</dbReference>
<proteinExistence type="predicted"/>
<keyword evidence="3" id="KW-1185">Reference proteome</keyword>
<evidence type="ECO:0000259" key="1">
    <source>
        <dbReference type="Pfam" id="PF14959"/>
    </source>
</evidence>
<dbReference type="EMBL" id="CH954179">
    <property type="protein sequence ID" value="EDV54680.1"/>
    <property type="molecule type" value="Genomic_DNA"/>
</dbReference>
<dbReference type="GO" id="GO:0005802">
    <property type="term" value="C:trans-Golgi network"/>
    <property type="evidence" value="ECO:0007669"/>
    <property type="project" value="TreeGrafter"/>
</dbReference>
<reference evidence="2 3" key="1">
    <citation type="journal article" date="2007" name="Nature">
        <title>Evolution of genes and genomes on the Drosophila phylogeny.</title>
        <authorList>
            <consortium name="Drosophila 12 Genomes Consortium"/>
            <person name="Clark A.G."/>
            <person name="Eisen M.B."/>
            <person name="Smith D.R."/>
            <person name="Bergman C.M."/>
            <person name="Oliver B."/>
            <person name="Markow T.A."/>
            <person name="Kaufman T.C."/>
            <person name="Kellis M."/>
            <person name="Gelbart W."/>
            <person name="Iyer V.N."/>
            <person name="Pollard D.A."/>
            <person name="Sackton T.B."/>
            <person name="Larracuente A.M."/>
            <person name="Singh N.D."/>
            <person name="Abad J.P."/>
            <person name="Abt D.N."/>
            <person name="Adryan B."/>
            <person name="Aguade M."/>
            <person name="Akashi H."/>
            <person name="Anderson W.W."/>
            <person name="Aquadro C.F."/>
            <person name="Ardell D.H."/>
            <person name="Arguello R."/>
            <person name="Artieri C.G."/>
            <person name="Barbash D.A."/>
            <person name="Barker D."/>
            <person name="Barsanti P."/>
            <person name="Batterham P."/>
            <person name="Batzoglou S."/>
            <person name="Begun D."/>
            <person name="Bhutkar A."/>
            <person name="Blanco E."/>
            <person name="Bosak S.A."/>
            <person name="Bradley R.K."/>
            <person name="Brand A.D."/>
            <person name="Brent M.R."/>
            <person name="Brooks A.N."/>
            <person name="Brown R.H."/>
            <person name="Butlin R.K."/>
            <person name="Caggese C."/>
            <person name="Calvi B.R."/>
            <person name="Bernardo de Carvalho A."/>
            <person name="Caspi A."/>
            <person name="Castrezana S."/>
            <person name="Celniker S.E."/>
            <person name="Chang J.L."/>
            <person name="Chapple C."/>
            <person name="Chatterji S."/>
            <person name="Chinwalla A."/>
            <person name="Civetta A."/>
            <person name="Clifton S.W."/>
            <person name="Comeron J.M."/>
            <person name="Costello J.C."/>
            <person name="Coyne J.A."/>
            <person name="Daub J."/>
            <person name="David R.G."/>
            <person name="Delcher A.L."/>
            <person name="Delehaunty K."/>
            <person name="Do C.B."/>
            <person name="Ebling H."/>
            <person name="Edwards K."/>
            <person name="Eickbush T."/>
            <person name="Evans J.D."/>
            <person name="Filipski A."/>
            <person name="Findeiss S."/>
            <person name="Freyhult E."/>
            <person name="Fulton L."/>
            <person name="Fulton R."/>
            <person name="Garcia A.C."/>
            <person name="Gardiner A."/>
            <person name="Garfield D.A."/>
            <person name="Garvin B.E."/>
            <person name="Gibson G."/>
            <person name="Gilbert D."/>
            <person name="Gnerre S."/>
            <person name="Godfrey J."/>
            <person name="Good R."/>
            <person name="Gotea V."/>
            <person name="Gravely B."/>
            <person name="Greenberg A.J."/>
            <person name="Griffiths-Jones S."/>
            <person name="Gross S."/>
            <person name="Guigo R."/>
            <person name="Gustafson E.A."/>
            <person name="Haerty W."/>
            <person name="Hahn M.W."/>
            <person name="Halligan D.L."/>
            <person name="Halpern A.L."/>
            <person name="Halter G.M."/>
            <person name="Han M.V."/>
            <person name="Heger A."/>
            <person name="Hillier L."/>
            <person name="Hinrichs A.S."/>
            <person name="Holmes I."/>
            <person name="Hoskins R.A."/>
            <person name="Hubisz M.J."/>
            <person name="Hultmark D."/>
            <person name="Huntley M.A."/>
            <person name="Jaffe D.B."/>
            <person name="Jagadeeshan S."/>
            <person name="Jeck W.R."/>
            <person name="Johnson J."/>
            <person name="Jones C.D."/>
            <person name="Jordan W.C."/>
            <person name="Karpen G.H."/>
            <person name="Kataoka E."/>
            <person name="Keightley P.D."/>
            <person name="Kheradpour P."/>
            <person name="Kirkness E.F."/>
            <person name="Koerich L.B."/>
            <person name="Kristiansen K."/>
            <person name="Kudrna D."/>
            <person name="Kulathinal R.J."/>
            <person name="Kumar S."/>
            <person name="Kwok R."/>
            <person name="Lander E."/>
            <person name="Langley C.H."/>
            <person name="Lapoint R."/>
            <person name="Lazzaro B.P."/>
            <person name="Lee S.J."/>
            <person name="Levesque L."/>
            <person name="Li R."/>
            <person name="Lin C.F."/>
            <person name="Lin M.F."/>
            <person name="Lindblad-Toh K."/>
            <person name="Llopart A."/>
            <person name="Long M."/>
            <person name="Low L."/>
            <person name="Lozovsky E."/>
            <person name="Lu J."/>
            <person name="Luo M."/>
            <person name="Machado C.A."/>
            <person name="Makalowski W."/>
            <person name="Marzo M."/>
            <person name="Matsuda M."/>
            <person name="Matzkin L."/>
            <person name="McAllister B."/>
            <person name="McBride C.S."/>
            <person name="McKernan B."/>
            <person name="McKernan K."/>
            <person name="Mendez-Lago M."/>
            <person name="Minx P."/>
            <person name="Mollenhauer M.U."/>
            <person name="Montooth K."/>
            <person name="Mount S.M."/>
            <person name="Mu X."/>
            <person name="Myers E."/>
            <person name="Negre B."/>
            <person name="Newfeld S."/>
            <person name="Nielsen R."/>
            <person name="Noor M.A."/>
            <person name="O'Grady P."/>
            <person name="Pachter L."/>
            <person name="Papaceit M."/>
            <person name="Parisi M.J."/>
            <person name="Parisi M."/>
            <person name="Parts L."/>
            <person name="Pedersen J.S."/>
            <person name="Pesole G."/>
            <person name="Phillippy A.M."/>
            <person name="Ponting C.P."/>
            <person name="Pop M."/>
            <person name="Porcelli D."/>
            <person name="Powell J.R."/>
            <person name="Prohaska S."/>
            <person name="Pruitt K."/>
            <person name="Puig M."/>
            <person name="Quesneville H."/>
            <person name="Ram K.R."/>
            <person name="Rand D."/>
            <person name="Rasmussen M.D."/>
            <person name="Reed L.K."/>
            <person name="Reenan R."/>
            <person name="Reily A."/>
            <person name="Remington K.A."/>
            <person name="Rieger T.T."/>
            <person name="Ritchie M.G."/>
            <person name="Robin C."/>
            <person name="Rogers Y.H."/>
            <person name="Rohde C."/>
            <person name="Rozas J."/>
            <person name="Rubenfield M.J."/>
            <person name="Ruiz A."/>
            <person name="Russo S."/>
            <person name="Salzberg S.L."/>
            <person name="Sanchez-Gracia A."/>
            <person name="Saranga D.J."/>
            <person name="Sato H."/>
            <person name="Schaeffer S.W."/>
            <person name="Schatz M.C."/>
            <person name="Schlenke T."/>
            <person name="Schwartz R."/>
            <person name="Segarra C."/>
            <person name="Singh R.S."/>
            <person name="Sirot L."/>
            <person name="Sirota M."/>
            <person name="Sisneros N.B."/>
            <person name="Smith C.D."/>
            <person name="Smith T.F."/>
            <person name="Spieth J."/>
            <person name="Stage D.E."/>
            <person name="Stark A."/>
            <person name="Stephan W."/>
            <person name="Strausberg R.L."/>
            <person name="Strempel S."/>
            <person name="Sturgill D."/>
            <person name="Sutton G."/>
            <person name="Sutton G.G."/>
            <person name="Tao W."/>
            <person name="Teichmann S."/>
            <person name="Tobari Y.N."/>
            <person name="Tomimura Y."/>
            <person name="Tsolas J.M."/>
            <person name="Valente V.L."/>
            <person name="Venter E."/>
            <person name="Venter J.C."/>
            <person name="Vicario S."/>
            <person name="Vieira F.G."/>
            <person name="Vilella A.J."/>
            <person name="Villasante A."/>
            <person name="Walenz B."/>
            <person name="Wang J."/>
            <person name="Wasserman M."/>
            <person name="Watts T."/>
            <person name="Wilson D."/>
            <person name="Wilson R.K."/>
            <person name="Wing R.A."/>
            <person name="Wolfner M.F."/>
            <person name="Wong A."/>
            <person name="Wong G.K."/>
            <person name="Wu C.I."/>
            <person name="Wu G."/>
            <person name="Yamamoto D."/>
            <person name="Yang H.P."/>
            <person name="Yang S.P."/>
            <person name="Yorke J.A."/>
            <person name="Yoshida K."/>
            <person name="Zdobnov E."/>
            <person name="Zhang P."/>
            <person name="Zhang Y."/>
            <person name="Zimin A.V."/>
            <person name="Baldwin J."/>
            <person name="Abdouelleil A."/>
            <person name="Abdulkadir J."/>
            <person name="Abebe A."/>
            <person name="Abera B."/>
            <person name="Abreu J."/>
            <person name="Acer S.C."/>
            <person name="Aftuck L."/>
            <person name="Alexander A."/>
            <person name="An P."/>
            <person name="Anderson E."/>
            <person name="Anderson S."/>
            <person name="Arachi H."/>
            <person name="Azer M."/>
            <person name="Bachantsang P."/>
            <person name="Barry A."/>
            <person name="Bayul T."/>
            <person name="Berlin A."/>
            <person name="Bessette D."/>
            <person name="Bloom T."/>
            <person name="Blye J."/>
            <person name="Boguslavskiy L."/>
            <person name="Bonnet C."/>
            <person name="Boukhgalter B."/>
            <person name="Bourzgui I."/>
            <person name="Brown A."/>
            <person name="Cahill P."/>
            <person name="Channer S."/>
            <person name="Cheshatsang Y."/>
            <person name="Chuda L."/>
            <person name="Citroen M."/>
            <person name="Collymore A."/>
            <person name="Cooke P."/>
            <person name="Costello M."/>
            <person name="D'Aco K."/>
            <person name="Daza R."/>
            <person name="De Haan G."/>
            <person name="DeGray S."/>
            <person name="DeMaso C."/>
            <person name="Dhargay N."/>
            <person name="Dooley K."/>
            <person name="Dooley E."/>
            <person name="Doricent M."/>
            <person name="Dorje P."/>
            <person name="Dorjee K."/>
            <person name="Dupes A."/>
            <person name="Elong R."/>
            <person name="Falk J."/>
            <person name="Farina A."/>
            <person name="Faro S."/>
            <person name="Ferguson D."/>
            <person name="Fisher S."/>
            <person name="Foley C.D."/>
            <person name="Franke A."/>
            <person name="Friedrich D."/>
            <person name="Gadbois L."/>
            <person name="Gearin G."/>
            <person name="Gearin C.R."/>
            <person name="Giannoukos G."/>
            <person name="Goode T."/>
            <person name="Graham J."/>
            <person name="Grandbois E."/>
            <person name="Grewal S."/>
            <person name="Gyaltsen K."/>
            <person name="Hafez N."/>
            <person name="Hagos B."/>
            <person name="Hall J."/>
            <person name="Henson C."/>
            <person name="Hollinger A."/>
            <person name="Honan T."/>
            <person name="Huard M.D."/>
            <person name="Hughes L."/>
            <person name="Hurhula B."/>
            <person name="Husby M.E."/>
            <person name="Kamat A."/>
            <person name="Kanga B."/>
            <person name="Kashin S."/>
            <person name="Khazanovich D."/>
            <person name="Kisner P."/>
            <person name="Lance K."/>
            <person name="Lara M."/>
            <person name="Lee W."/>
            <person name="Lennon N."/>
            <person name="Letendre F."/>
            <person name="LeVine R."/>
            <person name="Lipovsky A."/>
            <person name="Liu X."/>
            <person name="Liu J."/>
            <person name="Liu S."/>
            <person name="Lokyitsang T."/>
            <person name="Lokyitsang Y."/>
            <person name="Lubonja R."/>
            <person name="Lui A."/>
            <person name="MacDonald P."/>
            <person name="Magnisalis V."/>
            <person name="Maru K."/>
            <person name="Matthews C."/>
            <person name="McCusker W."/>
            <person name="McDonough S."/>
            <person name="Mehta T."/>
            <person name="Meldrim J."/>
            <person name="Meneus L."/>
            <person name="Mihai O."/>
            <person name="Mihalev A."/>
            <person name="Mihova T."/>
            <person name="Mittelman R."/>
            <person name="Mlenga V."/>
            <person name="Montmayeur A."/>
            <person name="Mulrain L."/>
            <person name="Navidi A."/>
            <person name="Naylor J."/>
            <person name="Negash T."/>
            <person name="Nguyen T."/>
            <person name="Nguyen N."/>
            <person name="Nicol R."/>
            <person name="Norbu C."/>
            <person name="Norbu N."/>
            <person name="Novod N."/>
            <person name="O'Neill B."/>
            <person name="Osman S."/>
            <person name="Markiewicz E."/>
            <person name="Oyono O.L."/>
            <person name="Patti C."/>
            <person name="Phunkhang P."/>
            <person name="Pierre F."/>
            <person name="Priest M."/>
            <person name="Raghuraman S."/>
            <person name="Rege F."/>
            <person name="Reyes R."/>
            <person name="Rise C."/>
            <person name="Rogov P."/>
            <person name="Ross K."/>
            <person name="Ryan E."/>
            <person name="Settipalli S."/>
            <person name="Shea T."/>
            <person name="Sherpa N."/>
            <person name="Shi L."/>
            <person name="Shih D."/>
            <person name="Sparrow T."/>
            <person name="Spaulding J."/>
            <person name="Stalker J."/>
            <person name="Stange-Thomann N."/>
            <person name="Stavropoulos S."/>
            <person name="Stone C."/>
            <person name="Strader C."/>
            <person name="Tesfaye S."/>
            <person name="Thomson T."/>
            <person name="Thoulutsang Y."/>
            <person name="Thoulutsang D."/>
            <person name="Topham K."/>
            <person name="Topping I."/>
            <person name="Tsamla T."/>
            <person name="Vassiliev H."/>
            <person name="Vo A."/>
            <person name="Wangchuk T."/>
            <person name="Wangdi T."/>
            <person name="Weiand M."/>
            <person name="Wilkinson J."/>
            <person name="Wilson A."/>
            <person name="Yadav S."/>
            <person name="Young G."/>
            <person name="Yu Q."/>
            <person name="Zembek L."/>
            <person name="Zhong D."/>
            <person name="Zimmer A."/>
            <person name="Zwirko Z."/>
            <person name="Jaffe D.B."/>
            <person name="Alvarez P."/>
            <person name="Brockman W."/>
            <person name="Butler J."/>
            <person name="Chin C."/>
            <person name="Gnerre S."/>
            <person name="Grabherr M."/>
            <person name="Kleber M."/>
            <person name="Mauceli E."/>
            <person name="MacCallum I."/>
        </authorList>
    </citation>
    <scope>NUCLEOTIDE SEQUENCE [LARGE SCALE GENOMIC DNA]</scope>
    <source>
        <strain evidence="2 3">TSC#14021-0224.01</strain>
    </source>
</reference>
<dbReference type="OMA" id="CANQSRN"/>
<dbReference type="PANTHER" id="PTHR13630">
    <property type="entry name" value="GAMMA-SECRETASE-ACTIVATING PROTEIN"/>
    <property type="match status" value="1"/>
</dbReference>
<dbReference type="KEGG" id="der:6549151"/>